<dbReference type="InterPro" id="IPR036919">
    <property type="entry name" value="Ribo_uL30_ferredoxin-like_sf"/>
</dbReference>
<dbReference type="Proteomes" id="UP000236735">
    <property type="component" value="Unassembled WGS sequence"/>
</dbReference>
<evidence type="ECO:0000256" key="6">
    <source>
        <dbReference type="RuleBase" id="RU003734"/>
    </source>
</evidence>
<dbReference type="InterPro" id="IPR005996">
    <property type="entry name" value="Ribosomal_uL30_bac-type"/>
</dbReference>
<evidence type="ECO:0000256" key="1">
    <source>
        <dbReference type="ARBA" id="ARBA00007594"/>
    </source>
</evidence>
<evidence type="ECO:0000256" key="3">
    <source>
        <dbReference type="ARBA" id="ARBA00022980"/>
    </source>
</evidence>
<dbReference type="EMBL" id="FNUV01000007">
    <property type="protein sequence ID" value="SEG03901.1"/>
    <property type="molecule type" value="Genomic_DNA"/>
</dbReference>
<dbReference type="NCBIfam" id="TIGR01308">
    <property type="entry name" value="rpmD_bact"/>
    <property type="match status" value="1"/>
</dbReference>
<gene>
    <name evidence="5" type="primary">rpmD</name>
    <name evidence="8" type="ORF">SAMN05216354_2549</name>
</gene>
<dbReference type="InterPro" id="IPR018038">
    <property type="entry name" value="Ribosomal_uL30_CS"/>
</dbReference>
<dbReference type="RefSeq" id="WP_036909860.1">
    <property type="nucleotide sequence ID" value="NZ_FNUV01000007.1"/>
</dbReference>
<protein>
    <recommendedName>
        <fullName evidence="5">Large ribosomal subunit protein uL30</fullName>
    </recommendedName>
</protein>
<dbReference type="HAMAP" id="MF_01371_B">
    <property type="entry name" value="Ribosomal_uL30_B"/>
    <property type="match status" value="1"/>
</dbReference>
<dbReference type="GO" id="GO:0022625">
    <property type="term" value="C:cytosolic large ribosomal subunit"/>
    <property type="evidence" value="ECO:0007669"/>
    <property type="project" value="TreeGrafter"/>
</dbReference>
<evidence type="ECO:0000256" key="4">
    <source>
        <dbReference type="ARBA" id="ARBA00023274"/>
    </source>
</evidence>
<accession>A0A1H5WWL2</accession>
<keyword evidence="4 5" id="KW-0687">Ribonucleoprotein</keyword>
<dbReference type="FunFam" id="3.30.1390.20:FF:000001">
    <property type="entry name" value="50S ribosomal protein L30"/>
    <property type="match status" value="1"/>
</dbReference>
<dbReference type="InterPro" id="IPR016082">
    <property type="entry name" value="Ribosomal_uL30_ferredoxin-like"/>
</dbReference>
<evidence type="ECO:0000256" key="2">
    <source>
        <dbReference type="ARBA" id="ARBA00011838"/>
    </source>
</evidence>
<proteinExistence type="inferred from homology"/>
<comment type="similarity">
    <text evidence="1 5 6">Belongs to the universal ribosomal protein uL30 family.</text>
</comment>
<dbReference type="PIRSF" id="PIRSF002211">
    <property type="entry name" value="Ribosomal_L30_bac-type"/>
    <property type="match status" value="1"/>
</dbReference>
<feature type="domain" description="Large ribosomal subunit protein uL30-like ferredoxin-like fold" evidence="7">
    <location>
        <begin position="4"/>
        <end position="54"/>
    </location>
</feature>
<name>A0A1H5WWL2_XYLRU</name>
<dbReference type="Gene3D" id="3.30.1390.20">
    <property type="entry name" value="Ribosomal protein L30, ferredoxin-like fold domain"/>
    <property type="match status" value="1"/>
</dbReference>
<dbReference type="PROSITE" id="PS00634">
    <property type="entry name" value="RIBOSOMAL_L30"/>
    <property type="match status" value="1"/>
</dbReference>
<dbReference type="PANTHER" id="PTHR15892">
    <property type="entry name" value="MITOCHONDRIAL RIBOSOMAL PROTEIN L30"/>
    <property type="match status" value="1"/>
</dbReference>
<evidence type="ECO:0000313" key="8">
    <source>
        <dbReference type="EMBL" id="SEG03901.1"/>
    </source>
</evidence>
<evidence type="ECO:0000256" key="5">
    <source>
        <dbReference type="HAMAP-Rule" id="MF_01371"/>
    </source>
</evidence>
<dbReference type="GO" id="GO:0006412">
    <property type="term" value="P:translation"/>
    <property type="evidence" value="ECO:0007669"/>
    <property type="project" value="UniProtKB-UniRule"/>
</dbReference>
<comment type="subunit">
    <text evidence="2 5">Part of the 50S ribosomal subunit.</text>
</comment>
<keyword evidence="3 5" id="KW-0689">Ribosomal protein</keyword>
<dbReference type="GO" id="GO:0003735">
    <property type="term" value="F:structural constituent of ribosome"/>
    <property type="evidence" value="ECO:0007669"/>
    <property type="project" value="InterPro"/>
</dbReference>
<organism evidence="8 9">
    <name type="scientific">Xylanibacter ruminicola</name>
    <name type="common">Prevotella ruminicola</name>
    <dbReference type="NCBI Taxonomy" id="839"/>
    <lineage>
        <taxon>Bacteria</taxon>
        <taxon>Pseudomonadati</taxon>
        <taxon>Bacteroidota</taxon>
        <taxon>Bacteroidia</taxon>
        <taxon>Bacteroidales</taxon>
        <taxon>Prevotellaceae</taxon>
        <taxon>Xylanibacter</taxon>
    </lineage>
</organism>
<sequence length="58" mass="6568">MATIKVKQIKSKIGYPVDQKRTLEALGLRKISQVVEVEDTPSIRGMIRKVHHLVTVID</sequence>
<evidence type="ECO:0000259" key="7">
    <source>
        <dbReference type="Pfam" id="PF00327"/>
    </source>
</evidence>
<dbReference type="PANTHER" id="PTHR15892:SF2">
    <property type="entry name" value="LARGE RIBOSOMAL SUBUNIT PROTEIN UL30M"/>
    <property type="match status" value="1"/>
</dbReference>
<evidence type="ECO:0000313" key="9">
    <source>
        <dbReference type="Proteomes" id="UP000236735"/>
    </source>
</evidence>
<reference evidence="8 9" key="1">
    <citation type="submission" date="2016-10" db="EMBL/GenBank/DDBJ databases">
        <authorList>
            <person name="de Groot N.N."/>
        </authorList>
    </citation>
    <scope>NUCLEOTIDE SEQUENCE [LARGE SCALE GENOMIC DNA]</scope>
    <source>
        <strain evidence="8 9">AR32</strain>
    </source>
</reference>
<dbReference type="AlphaFoldDB" id="A0A1H5WWL2"/>
<dbReference type="CDD" id="cd01658">
    <property type="entry name" value="Ribosomal_L30"/>
    <property type="match status" value="1"/>
</dbReference>
<dbReference type="Pfam" id="PF00327">
    <property type="entry name" value="Ribosomal_L30"/>
    <property type="match status" value="1"/>
</dbReference>
<dbReference type="SUPFAM" id="SSF55129">
    <property type="entry name" value="Ribosomal protein L30p/L7e"/>
    <property type="match status" value="1"/>
</dbReference>